<gene>
    <name evidence="6" type="ORF">WMSIL1_LOCUS12523</name>
</gene>
<keyword evidence="2" id="KW-0963">Cytoplasm</keyword>
<comment type="similarity">
    <text evidence="1">Belongs to the peptidase C15 family.</text>
</comment>
<dbReference type="InterPro" id="IPR016125">
    <property type="entry name" value="Peptidase_C15-like"/>
</dbReference>
<dbReference type="GO" id="GO:0016920">
    <property type="term" value="F:pyroglutamyl-peptidase activity"/>
    <property type="evidence" value="ECO:0007669"/>
    <property type="project" value="InterPro"/>
</dbReference>
<dbReference type="PRINTS" id="PR00706">
    <property type="entry name" value="PYROGLUPTASE"/>
</dbReference>
<evidence type="ECO:0000256" key="1">
    <source>
        <dbReference type="ARBA" id="ARBA00006641"/>
    </source>
</evidence>
<keyword evidence="4" id="KW-0378">Hydrolase</keyword>
<evidence type="ECO:0000256" key="5">
    <source>
        <dbReference type="ARBA" id="ARBA00022807"/>
    </source>
</evidence>
<proteinExistence type="inferred from homology"/>
<organism evidence="6 7">
    <name type="scientific">Hymenolepis diminuta</name>
    <name type="common">Rat tapeworm</name>
    <dbReference type="NCBI Taxonomy" id="6216"/>
    <lineage>
        <taxon>Eukaryota</taxon>
        <taxon>Metazoa</taxon>
        <taxon>Spiralia</taxon>
        <taxon>Lophotrochozoa</taxon>
        <taxon>Platyhelminthes</taxon>
        <taxon>Cestoda</taxon>
        <taxon>Eucestoda</taxon>
        <taxon>Cyclophyllidea</taxon>
        <taxon>Hymenolepididae</taxon>
        <taxon>Hymenolepis</taxon>
    </lineage>
</organism>
<evidence type="ECO:0000313" key="6">
    <source>
        <dbReference type="EMBL" id="VUZ54466.1"/>
    </source>
</evidence>
<evidence type="ECO:0008006" key="8">
    <source>
        <dbReference type="Google" id="ProtNLM"/>
    </source>
</evidence>
<keyword evidence="3" id="KW-0645">Protease</keyword>
<dbReference type="Gene3D" id="3.40.630.20">
    <property type="entry name" value="Peptidase C15, pyroglutamyl peptidase I-like"/>
    <property type="match status" value="1"/>
</dbReference>
<dbReference type="SUPFAM" id="SSF53182">
    <property type="entry name" value="Pyrrolidone carboxyl peptidase (pyroglutamate aminopeptidase)"/>
    <property type="match status" value="1"/>
</dbReference>
<evidence type="ECO:0000256" key="3">
    <source>
        <dbReference type="ARBA" id="ARBA00022670"/>
    </source>
</evidence>
<accession>A0A564Z4V0</accession>
<protein>
    <recommendedName>
        <fullName evidence="8">Pyroglutamyl-peptidase I</fullName>
    </recommendedName>
</protein>
<keyword evidence="5" id="KW-0788">Thiol protease</keyword>
<dbReference type="InterPro" id="IPR000816">
    <property type="entry name" value="Peptidase_C15"/>
</dbReference>
<name>A0A564Z4V0_HYMDI</name>
<sequence length="202" mass="22204">MSEYRVIVTGFGPFNGIVENSSTVAALNLKNKWSNIPSCSQNSTELIVIPNVEVSYESADKVTTIIWNEIKPDLVIHVGVSAGAQKIEIETQSKSGPYVRGGRDGHQHPESSACKELQILGFNCCLSNDPGSYICGYIYYRSLERNSCRSVFIHVPLISEEFSADYLGDFLLSLLSILCKQCNIPTSPALQGYLTETKVTSK</sequence>
<dbReference type="PANTHER" id="PTHR23402:SF1">
    <property type="entry name" value="PYROGLUTAMYL-PEPTIDASE I"/>
    <property type="match status" value="1"/>
</dbReference>
<dbReference type="AlphaFoldDB" id="A0A564Z4V0"/>
<evidence type="ECO:0000256" key="2">
    <source>
        <dbReference type="ARBA" id="ARBA00022490"/>
    </source>
</evidence>
<reference evidence="6 7" key="1">
    <citation type="submission" date="2019-07" db="EMBL/GenBank/DDBJ databases">
        <authorList>
            <person name="Jastrzebski P J."/>
            <person name="Paukszto L."/>
            <person name="Jastrzebski P J."/>
        </authorList>
    </citation>
    <scope>NUCLEOTIDE SEQUENCE [LARGE SCALE GENOMIC DNA]</scope>
    <source>
        <strain evidence="6 7">WMS-il1</strain>
    </source>
</reference>
<evidence type="ECO:0000256" key="4">
    <source>
        <dbReference type="ARBA" id="ARBA00022801"/>
    </source>
</evidence>
<dbReference type="Proteomes" id="UP000321570">
    <property type="component" value="Unassembled WGS sequence"/>
</dbReference>
<dbReference type="GO" id="GO:0005829">
    <property type="term" value="C:cytosol"/>
    <property type="evidence" value="ECO:0007669"/>
    <property type="project" value="InterPro"/>
</dbReference>
<evidence type="ECO:0000313" key="7">
    <source>
        <dbReference type="Proteomes" id="UP000321570"/>
    </source>
</evidence>
<dbReference type="EMBL" id="CABIJS010000654">
    <property type="protein sequence ID" value="VUZ54466.1"/>
    <property type="molecule type" value="Genomic_DNA"/>
</dbReference>
<dbReference type="Pfam" id="PF01470">
    <property type="entry name" value="Peptidase_C15"/>
    <property type="match status" value="1"/>
</dbReference>
<keyword evidence="7" id="KW-1185">Reference proteome</keyword>
<dbReference type="PANTHER" id="PTHR23402">
    <property type="entry name" value="PROTEASE FAMILY C15 PYROGLUTAMYL-PEPTIDASE I-RELATED"/>
    <property type="match status" value="1"/>
</dbReference>
<dbReference type="GO" id="GO:0006508">
    <property type="term" value="P:proteolysis"/>
    <property type="evidence" value="ECO:0007669"/>
    <property type="project" value="UniProtKB-KW"/>
</dbReference>
<dbReference type="InterPro" id="IPR036440">
    <property type="entry name" value="Peptidase_C15-like_sf"/>
</dbReference>